<reference evidence="1" key="2">
    <citation type="submission" date="2023-05" db="EMBL/GenBank/DDBJ databases">
        <authorList>
            <person name="Schelkunov M.I."/>
        </authorList>
    </citation>
    <scope>NUCLEOTIDE SEQUENCE</scope>
    <source>
        <strain evidence="1">Hsosn_3</strain>
        <tissue evidence="1">Leaf</tissue>
    </source>
</reference>
<dbReference type="Proteomes" id="UP001237642">
    <property type="component" value="Unassembled WGS sequence"/>
</dbReference>
<organism evidence="1 2">
    <name type="scientific">Heracleum sosnowskyi</name>
    <dbReference type="NCBI Taxonomy" id="360622"/>
    <lineage>
        <taxon>Eukaryota</taxon>
        <taxon>Viridiplantae</taxon>
        <taxon>Streptophyta</taxon>
        <taxon>Embryophyta</taxon>
        <taxon>Tracheophyta</taxon>
        <taxon>Spermatophyta</taxon>
        <taxon>Magnoliopsida</taxon>
        <taxon>eudicotyledons</taxon>
        <taxon>Gunneridae</taxon>
        <taxon>Pentapetalae</taxon>
        <taxon>asterids</taxon>
        <taxon>campanulids</taxon>
        <taxon>Apiales</taxon>
        <taxon>Apiaceae</taxon>
        <taxon>Apioideae</taxon>
        <taxon>apioid superclade</taxon>
        <taxon>Tordylieae</taxon>
        <taxon>Tordyliinae</taxon>
        <taxon>Heracleum</taxon>
    </lineage>
</organism>
<accession>A0AAD8MJR9</accession>
<dbReference type="SUPFAM" id="SSF47954">
    <property type="entry name" value="Cyclin-like"/>
    <property type="match status" value="1"/>
</dbReference>
<dbReference type="AlphaFoldDB" id="A0AAD8MJR9"/>
<evidence type="ECO:0000313" key="2">
    <source>
        <dbReference type="Proteomes" id="UP001237642"/>
    </source>
</evidence>
<keyword evidence="2" id="KW-1185">Reference proteome</keyword>
<sequence>MLQIFLPRFCNSELELLNYLYQGTSPGNMKFPYLASGAEVLRKPTGAFGALPGNSAAKRKFDAEKIAETKRRPLLNYTEKVQKDVTVNMRAILVDWQKLQLLGVSSMLIVAKYEEIRKYE</sequence>
<evidence type="ECO:0000313" key="1">
    <source>
        <dbReference type="EMBL" id="KAK1374673.1"/>
    </source>
</evidence>
<gene>
    <name evidence="1" type="ORF">POM88_030866</name>
</gene>
<dbReference type="EMBL" id="JAUIZM010000007">
    <property type="protein sequence ID" value="KAK1374673.1"/>
    <property type="molecule type" value="Genomic_DNA"/>
</dbReference>
<dbReference type="InterPro" id="IPR036915">
    <property type="entry name" value="Cyclin-like_sf"/>
</dbReference>
<name>A0AAD8MJR9_9APIA</name>
<comment type="caution">
    <text evidence="1">The sequence shown here is derived from an EMBL/GenBank/DDBJ whole genome shotgun (WGS) entry which is preliminary data.</text>
</comment>
<reference evidence="1" key="1">
    <citation type="submission" date="2023-02" db="EMBL/GenBank/DDBJ databases">
        <title>Genome of toxic invasive species Heracleum sosnowskyi carries increased number of genes despite the absence of recent whole-genome duplications.</title>
        <authorList>
            <person name="Schelkunov M."/>
            <person name="Shtratnikova V."/>
            <person name="Makarenko M."/>
            <person name="Klepikova A."/>
            <person name="Omelchenko D."/>
            <person name="Novikova G."/>
            <person name="Obukhova E."/>
            <person name="Bogdanov V."/>
            <person name="Penin A."/>
            <person name="Logacheva M."/>
        </authorList>
    </citation>
    <scope>NUCLEOTIDE SEQUENCE</scope>
    <source>
        <strain evidence="1">Hsosn_3</strain>
        <tissue evidence="1">Leaf</tissue>
    </source>
</reference>
<proteinExistence type="predicted"/>
<protein>
    <submittedName>
        <fullName evidence="1">Uncharacterized protein</fullName>
    </submittedName>
</protein>